<organism evidence="1 2">
    <name type="scientific">Amorphotheca resinae ATCC 22711</name>
    <dbReference type="NCBI Taxonomy" id="857342"/>
    <lineage>
        <taxon>Eukaryota</taxon>
        <taxon>Fungi</taxon>
        <taxon>Dikarya</taxon>
        <taxon>Ascomycota</taxon>
        <taxon>Pezizomycotina</taxon>
        <taxon>Leotiomycetes</taxon>
        <taxon>Helotiales</taxon>
        <taxon>Amorphothecaceae</taxon>
        <taxon>Amorphotheca</taxon>
    </lineage>
</organism>
<evidence type="ECO:0008006" key="3">
    <source>
        <dbReference type="Google" id="ProtNLM"/>
    </source>
</evidence>
<evidence type="ECO:0000313" key="1">
    <source>
        <dbReference type="EMBL" id="PSS13325.1"/>
    </source>
</evidence>
<accession>A0A2T3AXB9</accession>
<dbReference type="Proteomes" id="UP000241818">
    <property type="component" value="Unassembled WGS sequence"/>
</dbReference>
<dbReference type="EMBL" id="KZ679014">
    <property type="protein sequence ID" value="PSS13325.1"/>
    <property type="molecule type" value="Genomic_DNA"/>
</dbReference>
<dbReference type="STRING" id="857342.A0A2T3AXB9"/>
<protein>
    <recommendedName>
        <fullName evidence="3">CND01770-like protein</fullName>
    </recommendedName>
</protein>
<reference evidence="1 2" key="1">
    <citation type="journal article" date="2018" name="New Phytol.">
        <title>Comparative genomics and transcriptomics depict ericoid mycorrhizal fungi as versatile saprotrophs and plant mutualists.</title>
        <authorList>
            <person name="Martino E."/>
            <person name="Morin E."/>
            <person name="Grelet G.A."/>
            <person name="Kuo A."/>
            <person name="Kohler A."/>
            <person name="Daghino S."/>
            <person name="Barry K.W."/>
            <person name="Cichocki N."/>
            <person name="Clum A."/>
            <person name="Dockter R.B."/>
            <person name="Hainaut M."/>
            <person name="Kuo R.C."/>
            <person name="LaButti K."/>
            <person name="Lindahl B.D."/>
            <person name="Lindquist E.A."/>
            <person name="Lipzen A."/>
            <person name="Khouja H.R."/>
            <person name="Magnuson J."/>
            <person name="Murat C."/>
            <person name="Ohm R.A."/>
            <person name="Singer S.W."/>
            <person name="Spatafora J.W."/>
            <person name="Wang M."/>
            <person name="Veneault-Fourrey C."/>
            <person name="Henrissat B."/>
            <person name="Grigoriev I.V."/>
            <person name="Martin F.M."/>
            <person name="Perotto S."/>
        </authorList>
    </citation>
    <scope>NUCLEOTIDE SEQUENCE [LARGE SCALE GENOMIC DNA]</scope>
    <source>
        <strain evidence="1 2">ATCC 22711</strain>
    </source>
</reference>
<dbReference type="OrthoDB" id="2566743at2759"/>
<sequence length="127" mass="14306">MYIPGVQNVFTAGLALTGSMMKPETISSGKILDFEVQKCIDEDGNQRCSKPFLVHKATCYQIEWSSEGALSHTTVEVRDAGSNELVFYRDTNGEWTPEKGELVYVDFKPKVWKQGNKTVEYTVETCK</sequence>
<dbReference type="GeneID" id="36570954"/>
<dbReference type="RefSeq" id="XP_024719316.1">
    <property type="nucleotide sequence ID" value="XM_024862873.1"/>
</dbReference>
<gene>
    <name evidence="1" type="ORF">M430DRAFT_144179</name>
</gene>
<name>A0A2T3AXB9_AMORE</name>
<dbReference type="InParanoid" id="A0A2T3AXB9"/>
<proteinExistence type="predicted"/>
<dbReference type="AlphaFoldDB" id="A0A2T3AXB9"/>
<keyword evidence="2" id="KW-1185">Reference proteome</keyword>
<evidence type="ECO:0000313" key="2">
    <source>
        <dbReference type="Proteomes" id="UP000241818"/>
    </source>
</evidence>